<comment type="caution">
    <text evidence="1">The sequence shown here is derived from an EMBL/GenBank/DDBJ whole genome shotgun (WGS) entry which is preliminary data.</text>
</comment>
<reference evidence="1" key="1">
    <citation type="submission" date="2021-01" db="EMBL/GenBank/DDBJ databases">
        <authorList>
            <consortium name="Genoscope - CEA"/>
            <person name="William W."/>
        </authorList>
    </citation>
    <scope>NUCLEOTIDE SEQUENCE</scope>
</reference>
<name>A0A8S1TRD7_PAROT</name>
<accession>A0A8S1TRD7</accession>
<proteinExistence type="predicted"/>
<sequence length="104" mass="12683">MEIIRFLECSTNQQYVWLQSWFLQIHNQKLLITQIWFIEIYQLLCFFKESITLVVQKIINCYIYIGVDTILEQKDHTQVNSTQNTKTISEYQYQQQQQDDYMSD</sequence>
<keyword evidence="2" id="KW-1185">Reference proteome</keyword>
<protein>
    <submittedName>
        <fullName evidence="1">Uncharacterized protein</fullName>
    </submittedName>
</protein>
<evidence type="ECO:0000313" key="2">
    <source>
        <dbReference type="Proteomes" id="UP000683925"/>
    </source>
</evidence>
<dbReference type="AlphaFoldDB" id="A0A8S1TRD7"/>
<dbReference type="Proteomes" id="UP000683925">
    <property type="component" value="Unassembled WGS sequence"/>
</dbReference>
<dbReference type="EMBL" id="CAJJDP010000032">
    <property type="protein sequence ID" value="CAD8156521.1"/>
    <property type="molecule type" value="Genomic_DNA"/>
</dbReference>
<organism evidence="1 2">
    <name type="scientific">Paramecium octaurelia</name>
    <dbReference type="NCBI Taxonomy" id="43137"/>
    <lineage>
        <taxon>Eukaryota</taxon>
        <taxon>Sar</taxon>
        <taxon>Alveolata</taxon>
        <taxon>Ciliophora</taxon>
        <taxon>Intramacronucleata</taxon>
        <taxon>Oligohymenophorea</taxon>
        <taxon>Peniculida</taxon>
        <taxon>Parameciidae</taxon>
        <taxon>Paramecium</taxon>
    </lineage>
</organism>
<evidence type="ECO:0000313" key="1">
    <source>
        <dbReference type="EMBL" id="CAD8156521.1"/>
    </source>
</evidence>
<gene>
    <name evidence="1" type="ORF">POCTA_138.1.T0320164</name>
</gene>